<dbReference type="AlphaFoldDB" id="A0A3S4ZMM4"/>
<dbReference type="PANTHER" id="PTHR36974:SF1">
    <property type="entry name" value="DOXX FAMILY MEMBRANE PROTEIN"/>
    <property type="match status" value="1"/>
</dbReference>
<dbReference type="EMBL" id="LR134521">
    <property type="protein sequence ID" value="VEJ29922.1"/>
    <property type="molecule type" value="Genomic_DNA"/>
</dbReference>
<evidence type="ECO:0000256" key="2">
    <source>
        <dbReference type="ARBA" id="ARBA00022692"/>
    </source>
</evidence>
<gene>
    <name evidence="6" type="ORF">NCTC10918_01194</name>
</gene>
<evidence type="ECO:0000259" key="5">
    <source>
        <dbReference type="Pfam" id="PF07291"/>
    </source>
</evidence>
<sequence length="144" mass="15869">MCKTRIMSLKKNVSEDSRSGGKKHIAPVVTAGFLGTTGVLHFAKPEHYDAIVPRALPGSARFYTYASGVAELGVAGLLALPKTRRAGALAAIALYTAVFPANVQMAWDWRHESAFKRVVAFGRLPLQLPMIRRAWRIYKTSSRR</sequence>
<evidence type="ECO:0000313" key="7">
    <source>
        <dbReference type="Proteomes" id="UP000270988"/>
    </source>
</evidence>
<dbReference type="GO" id="GO:0016020">
    <property type="term" value="C:membrane"/>
    <property type="evidence" value="ECO:0007669"/>
    <property type="project" value="UniProtKB-SubCell"/>
</dbReference>
<evidence type="ECO:0000256" key="3">
    <source>
        <dbReference type="ARBA" id="ARBA00022989"/>
    </source>
</evidence>
<dbReference type="STRING" id="762948.HMPREF0733_10164"/>
<accession>A0A3S4ZMM4</accession>
<organism evidence="6 7">
    <name type="scientific">Rothia dentocariosa</name>
    <dbReference type="NCBI Taxonomy" id="2047"/>
    <lineage>
        <taxon>Bacteria</taxon>
        <taxon>Bacillati</taxon>
        <taxon>Actinomycetota</taxon>
        <taxon>Actinomycetes</taxon>
        <taxon>Micrococcales</taxon>
        <taxon>Micrococcaceae</taxon>
        <taxon>Rothia</taxon>
    </lineage>
</organism>
<name>A0A3S4ZMM4_9MICC</name>
<proteinExistence type="predicted"/>
<evidence type="ECO:0000256" key="1">
    <source>
        <dbReference type="ARBA" id="ARBA00004141"/>
    </source>
</evidence>
<comment type="subcellular location">
    <subcellularLocation>
        <location evidence="1">Membrane</location>
        <topology evidence="1">Multi-pass membrane protein</topology>
    </subcellularLocation>
</comment>
<protein>
    <submittedName>
        <fullName evidence="6">Predicted membrane protein</fullName>
    </submittedName>
</protein>
<feature type="domain" description="Methylamine utilisation protein MauE" evidence="5">
    <location>
        <begin position="26"/>
        <end position="97"/>
    </location>
</feature>
<dbReference type="InterPro" id="IPR009908">
    <property type="entry name" value="Methylamine_util_MauE"/>
</dbReference>
<evidence type="ECO:0000256" key="4">
    <source>
        <dbReference type="ARBA" id="ARBA00023136"/>
    </source>
</evidence>
<keyword evidence="4" id="KW-0472">Membrane</keyword>
<dbReference type="Proteomes" id="UP000270988">
    <property type="component" value="Chromosome"/>
</dbReference>
<keyword evidence="3" id="KW-1133">Transmembrane helix</keyword>
<keyword evidence="2" id="KW-0812">Transmembrane</keyword>
<dbReference type="GO" id="GO:0030416">
    <property type="term" value="P:methylamine metabolic process"/>
    <property type="evidence" value="ECO:0007669"/>
    <property type="project" value="InterPro"/>
</dbReference>
<dbReference type="PANTHER" id="PTHR36974">
    <property type="entry name" value="MEMBRANE PROTEIN-RELATED"/>
    <property type="match status" value="1"/>
</dbReference>
<dbReference type="Pfam" id="PF07291">
    <property type="entry name" value="MauE"/>
    <property type="match status" value="1"/>
</dbReference>
<reference evidence="6 7" key="1">
    <citation type="submission" date="2018-12" db="EMBL/GenBank/DDBJ databases">
        <authorList>
            <consortium name="Pathogen Informatics"/>
        </authorList>
    </citation>
    <scope>NUCLEOTIDE SEQUENCE [LARGE SCALE GENOMIC DNA]</scope>
    <source>
        <strain evidence="6 7">NCTC10918</strain>
    </source>
</reference>
<evidence type="ECO:0000313" key="6">
    <source>
        <dbReference type="EMBL" id="VEJ29922.1"/>
    </source>
</evidence>